<organism evidence="7 8">
    <name type="scientific">Nostocoides japonicum T1-X7</name>
    <dbReference type="NCBI Taxonomy" id="1194083"/>
    <lineage>
        <taxon>Bacteria</taxon>
        <taxon>Bacillati</taxon>
        <taxon>Actinomycetota</taxon>
        <taxon>Actinomycetes</taxon>
        <taxon>Micrococcales</taxon>
        <taxon>Intrasporangiaceae</taxon>
        <taxon>Nostocoides</taxon>
    </lineage>
</organism>
<evidence type="ECO:0000313" key="7">
    <source>
        <dbReference type="EMBL" id="CCH79592.1"/>
    </source>
</evidence>
<evidence type="ECO:0000256" key="1">
    <source>
        <dbReference type="ARBA" id="ARBA00022491"/>
    </source>
</evidence>
<dbReference type="Gene3D" id="1.10.357.10">
    <property type="entry name" value="Tetracycline Repressor, domain 2"/>
    <property type="match status" value="1"/>
</dbReference>
<dbReference type="Pfam" id="PF13977">
    <property type="entry name" value="TetR_C_6"/>
    <property type="match status" value="1"/>
</dbReference>
<evidence type="ECO:0000256" key="5">
    <source>
        <dbReference type="PROSITE-ProRule" id="PRU00335"/>
    </source>
</evidence>
<feature type="domain" description="HTH tetR-type" evidence="6">
    <location>
        <begin position="8"/>
        <end position="68"/>
    </location>
</feature>
<evidence type="ECO:0000313" key="8">
    <source>
        <dbReference type="Proteomes" id="UP000035721"/>
    </source>
</evidence>
<protein>
    <submittedName>
        <fullName evidence="7">Putative transcriptional regulator</fullName>
    </submittedName>
</protein>
<gene>
    <name evidence="7" type="ORF">BN12_50019</name>
</gene>
<dbReference type="InterPro" id="IPR009057">
    <property type="entry name" value="Homeodomain-like_sf"/>
</dbReference>
<dbReference type="EMBL" id="CAJB01000381">
    <property type="protein sequence ID" value="CCH79592.1"/>
    <property type="molecule type" value="Genomic_DNA"/>
</dbReference>
<dbReference type="InterPro" id="IPR001647">
    <property type="entry name" value="HTH_TetR"/>
</dbReference>
<dbReference type="AlphaFoldDB" id="A0A077M3F5"/>
<dbReference type="PANTHER" id="PTHR30055">
    <property type="entry name" value="HTH-TYPE TRANSCRIPTIONAL REGULATOR RUTR"/>
    <property type="match status" value="1"/>
</dbReference>
<keyword evidence="1" id="KW-0678">Repressor</keyword>
<keyword evidence="3 5" id="KW-0238">DNA-binding</keyword>
<evidence type="ECO:0000256" key="4">
    <source>
        <dbReference type="ARBA" id="ARBA00023163"/>
    </source>
</evidence>
<dbReference type="SUPFAM" id="SSF46689">
    <property type="entry name" value="Homeodomain-like"/>
    <property type="match status" value="1"/>
</dbReference>
<dbReference type="Pfam" id="PF00440">
    <property type="entry name" value="TetR_N"/>
    <property type="match status" value="1"/>
</dbReference>
<dbReference type="InterPro" id="IPR050109">
    <property type="entry name" value="HTH-type_TetR-like_transc_reg"/>
</dbReference>
<dbReference type="InterPro" id="IPR039538">
    <property type="entry name" value="BetI_C"/>
</dbReference>
<keyword evidence="2" id="KW-0805">Transcription regulation</keyword>
<keyword evidence="8" id="KW-1185">Reference proteome</keyword>
<dbReference type="RefSeq" id="WP_048549734.1">
    <property type="nucleotide sequence ID" value="NZ_HF570958.1"/>
</dbReference>
<reference evidence="7 8" key="1">
    <citation type="journal article" date="2013" name="ISME J.">
        <title>A metabolic model for members of the genus Tetrasphaera involved in enhanced biological phosphorus removal.</title>
        <authorList>
            <person name="Kristiansen R."/>
            <person name="Nguyen H.T.T."/>
            <person name="Saunders A.M."/>
            <person name="Nielsen J.L."/>
            <person name="Wimmer R."/>
            <person name="Le V.Q."/>
            <person name="McIlroy S.J."/>
            <person name="Petrovski S."/>
            <person name="Seviour R.J."/>
            <person name="Calteau A."/>
            <person name="Nielsen K.L."/>
            <person name="Nielsen P.H."/>
        </authorList>
    </citation>
    <scope>NUCLEOTIDE SEQUENCE [LARGE SCALE GENOMIC DNA]</scope>
    <source>
        <strain evidence="7 8">T1-X7</strain>
    </source>
</reference>
<comment type="caution">
    <text evidence="7">The sequence shown here is derived from an EMBL/GenBank/DDBJ whole genome shotgun (WGS) entry which is preliminary data.</text>
</comment>
<name>A0A077M3F5_9MICO</name>
<dbReference type="SUPFAM" id="SSF48498">
    <property type="entry name" value="Tetracyclin repressor-like, C-terminal domain"/>
    <property type="match status" value="1"/>
</dbReference>
<dbReference type="GO" id="GO:0000976">
    <property type="term" value="F:transcription cis-regulatory region binding"/>
    <property type="evidence" value="ECO:0007669"/>
    <property type="project" value="TreeGrafter"/>
</dbReference>
<dbReference type="OrthoDB" id="9816296at2"/>
<evidence type="ECO:0000259" key="6">
    <source>
        <dbReference type="PROSITE" id="PS50977"/>
    </source>
</evidence>
<dbReference type="STRING" id="1194083.BN12_50019"/>
<dbReference type="Proteomes" id="UP000035721">
    <property type="component" value="Unassembled WGS sequence"/>
</dbReference>
<dbReference type="PANTHER" id="PTHR30055:SF226">
    <property type="entry name" value="HTH-TYPE TRANSCRIPTIONAL REGULATOR PKSA"/>
    <property type="match status" value="1"/>
</dbReference>
<evidence type="ECO:0000256" key="2">
    <source>
        <dbReference type="ARBA" id="ARBA00023015"/>
    </source>
</evidence>
<proteinExistence type="predicted"/>
<keyword evidence="4" id="KW-0804">Transcription</keyword>
<sequence length="197" mass="21678">MPRRIDTHERKEQLAEAVWRVIRDKGIGAVSVRTVAAEAGVAVGSLRHVFPTRTELVEFSARLMVRRATERLAATARTGDARRDAVAILRHLIPLEPDSRAELEVNLALIAEAPATPELVPIRDEAYRALLGLCAHLVASLAPDLDETRLATEARRLHALVDGVALHLLTDPDTADTDWAVECLRDEVDRLAGSRPR</sequence>
<dbReference type="InterPro" id="IPR036271">
    <property type="entry name" value="Tet_transcr_reg_TetR-rel_C_sf"/>
</dbReference>
<dbReference type="GO" id="GO:0003700">
    <property type="term" value="F:DNA-binding transcription factor activity"/>
    <property type="evidence" value="ECO:0007669"/>
    <property type="project" value="TreeGrafter"/>
</dbReference>
<accession>A0A077M3F5</accession>
<feature type="DNA-binding region" description="H-T-H motif" evidence="5">
    <location>
        <begin position="31"/>
        <end position="50"/>
    </location>
</feature>
<dbReference type="PROSITE" id="PS50977">
    <property type="entry name" value="HTH_TETR_2"/>
    <property type="match status" value="1"/>
</dbReference>
<evidence type="ECO:0000256" key="3">
    <source>
        <dbReference type="ARBA" id="ARBA00023125"/>
    </source>
</evidence>